<feature type="non-terminal residue" evidence="3">
    <location>
        <position position="505"/>
    </location>
</feature>
<dbReference type="EMBL" id="JBHLYQ010000005">
    <property type="protein sequence ID" value="MFC0080804.1"/>
    <property type="molecule type" value="Genomic_DNA"/>
</dbReference>
<proteinExistence type="predicted"/>
<dbReference type="InterPro" id="IPR013815">
    <property type="entry name" value="ATP_grasp_subdomain_1"/>
</dbReference>
<dbReference type="Proteomes" id="UP001589788">
    <property type="component" value="Unassembled WGS sequence"/>
</dbReference>
<evidence type="ECO:0000313" key="3">
    <source>
        <dbReference type="EMBL" id="MFC0080804.1"/>
    </source>
</evidence>
<sequence length="505" mass="51172">MPEGTTLLERVVDLDDALALDPAVVGAKAAALAAARRAGLPVLDGLVVPSDVGRTVLVAARAGLGADATPHDGPLAVMDLGGALDLGPLQALVEQRWPRAVVRSSSPLEGDGRWAGALSSFLDVVPGEVPTAVAGCWASALRPQTVARAQALGIDPVDVAPAVLLQPFVAATAAGVAVQGDPEGPVTLTVVWGSPAPLLAGWSEGWSATIGTDEVPRGPAVDRAEPRVFPPELLVEVARVTRAAGSGAPVAVEWAAEGSALWLLQVRRAAEPGVASELPVRALGPSAPPPEGWAPRARPAATETGNPLLAWLLATLGGPLGDEVLLPWVLGLPPEAAAAAWRRFERGAAAGAASGGGARLAGPWLTSLVERSRQLVVDAWQSHEAARAALAGLASGDLAPIGGAGSVRAEEACAVLEDWGELAGALVRAGRLGTPGQLPLLREPEVALAVEGGGAIDWAGHRRRHWRWQPVLCRLLGDLGRAAPGEGVAGGRGAGVVCRVASGGE</sequence>
<feature type="domain" description="Pyruvate phosphate dikinase AMP/ATP-binding" evidence="2">
    <location>
        <begin position="96"/>
        <end position="194"/>
    </location>
</feature>
<dbReference type="SUPFAM" id="SSF56059">
    <property type="entry name" value="Glutathione synthetase ATP-binding domain-like"/>
    <property type="match status" value="1"/>
</dbReference>
<reference evidence="3 4" key="1">
    <citation type="submission" date="2024-09" db="EMBL/GenBank/DDBJ databases">
        <authorList>
            <person name="Sun Q."/>
            <person name="Mori K."/>
        </authorList>
    </citation>
    <scope>NUCLEOTIDE SEQUENCE [LARGE SCALE GENOMIC DNA]</scope>
    <source>
        <strain evidence="3 4">JCM 15389</strain>
    </source>
</reference>
<dbReference type="Pfam" id="PF01326">
    <property type="entry name" value="PPDK_N"/>
    <property type="match status" value="1"/>
</dbReference>
<evidence type="ECO:0000313" key="4">
    <source>
        <dbReference type="Proteomes" id="UP001589788"/>
    </source>
</evidence>
<dbReference type="RefSeq" id="WP_377787376.1">
    <property type="nucleotide sequence ID" value="NZ_JBHLYQ010000005.1"/>
</dbReference>
<organism evidence="3 4">
    <name type="scientific">Aciditerrimonas ferrireducens</name>
    <dbReference type="NCBI Taxonomy" id="667306"/>
    <lineage>
        <taxon>Bacteria</taxon>
        <taxon>Bacillati</taxon>
        <taxon>Actinomycetota</taxon>
        <taxon>Acidimicrobiia</taxon>
        <taxon>Acidimicrobiales</taxon>
        <taxon>Acidimicrobiaceae</taxon>
        <taxon>Aciditerrimonas</taxon>
    </lineage>
</organism>
<dbReference type="InterPro" id="IPR002192">
    <property type="entry name" value="PPDK_AMP/ATP-bd"/>
</dbReference>
<keyword evidence="4" id="KW-1185">Reference proteome</keyword>
<evidence type="ECO:0000256" key="1">
    <source>
        <dbReference type="SAM" id="MobiDB-lite"/>
    </source>
</evidence>
<dbReference type="Gene3D" id="3.30.1490.20">
    <property type="entry name" value="ATP-grasp fold, A domain"/>
    <property type="match status" value="1"/>
</dbReference>
<accession>A0ABV6C3D5</accession>
<protein>
    <submittedName>
        <fullName evidence="3">PEP/pyruvate-binding domain-containing protein</fullName>
    </submittedName>
</protein>
<feature type="region of interest" description="Disordered" evidence="1">
    <location>
        <begin position="280"/>
        <end position="300"/>
    </location>
</feature>
<name>A0ABV6C3D5_9ACTN</name>
<gene>
    <name evidence="3" type="ORF">ACFFRE_01355</name>
</gene>
<evidence type="ECO:0000259" key="2">
    <source>
        <dbReference type="Pfam" id="PF01326"/>
    </source>
</evidence>
<comment type="caution">
    <text evidence="3">The sequence shown here is derived from an EMBL/GenBank/DDBJ whole genome shotgun (WGS) entry which is preliminary data.</text>
</comment>